<dbReference type="EMBL" id="JAVIJP010000016">
    <property type="protein sequence ID" value="KAL3641795.1"/>
    <property type="molecule type" value="Genomic_DNA"/>
</dbReference>
<proteinExistence type="predicted"/>
<comment type="caution">
    <text evidence="1">The sequence shown here is derived from an EMBL/GenBank/DDBJ whole genome shotgun (WGS) entry which is preliminary data.</text>
</comment>
<organism evidence="1 2">
    <name type="scientific">Castilleja foliolosa</name>
    <dbReference type="NCBI Taxonomy" id="1961234"/>
    <lineage>
        <taxon>Eukaryota</taxon>
        <taxon>Viridiplantae</taxon>
        <taxon>Streptophyta</taxon>
        <taxon>Embryophyta</taxon>
        <taxon>Tracheophyta</taxon>
        <taxon>Spermatophyta</taxon>
        <taxon>Magnoliopsida</taxon>
        <taxon>eudicotyledons</taxon>
        <taxon>Gunneridae</taxon>
        <taxon>Pentapetalae</taxon>
        <taxon>asterids</taxon>
        <taxon>lamiids</taxon>
        <taxon>Lamiales</taxon>
        <taxon>Orobanchaceae</taxon>
        <taxon>Pedicularideae</taxon>
        <taxon>Castillejinae</taxon>
        <taxon>Castilleja</taxon>
    </lineage>
</organism>
<protein>
    <submittedName>
        <fullName evidence="1">Uncharacterized protein</fullName>
    </submittedName>
</protein>
<dbReference type="Proteomes" id="UP001632038">
    <property type="component" value="Unassembled WGS sequence"/>
</dbReference>
<gene>
    <name evidence="1" type="ORF">CASFOL_012610</name>
</gene>
<reference evidence="2" key="1">
    <citation type="journal article" date="2024" name="IScience">
        <title>Strigolactones Initiate the Formation of Haustorium-like Structures in Castilleja.</title>
        <authorList>
            <person name="Buerger M."/>
            <person name="Peterson D."/>
            <person name="Chory J."/>
        </authorList>
    </citation>
    <scope>NUCLEOTIDE SEQUENCE [LARGE SCALE GENOMIC DNA]</scope>
</reference>
<name>A0ABD3DHL5_9LAMI</name>
<evidence type="ECO:0000313" key="2">
    <source>
        <dbReference type="Proteomes" id="UP001632038"/>
    </source>
</evidence>
<evidence type="ECO:0000313" key="1">
    <source>
        <dbReference type="EMBL" id="KAL3641795.1"/>
    </source>
</evidence>
<keyword evidence="2" id="KW-1185">Reference proteome</keyword>
<dbReference type="AlphaFoldDB" id="A0ABD3DHL5"/>
<accession>A0ABD3DHL5</accession>
<sequence>MSAAETDISTVEKDYQAFSEQLEILEQVRACVLWMPESDFRKVCSCDDCRNKIESLYEFEKEIKAKMRLIMAYHNQMDNNVDLCLSISASVDWTKWTLNFFQKKLKAVSEKAGVPWTELEDIDQEITQMLINSGLLGEPEKDENDDSPIVDDDESCDVLRNIEYGLFHYMKTKAKDKACAVLREMEMLEKEREMDMETAKAQNKSLGSAVSKNYIEKQIEVLMKLPVNELHDEMKEVIAKIRPRDHQQLFVEARQSMYDICSTIIGKKIEFWQNSPSLPNERNEHVKNGLKETLELLLDEVKSFKKKWGNNYACFYTPGDQSDPKRQQAE</sequence>